<dbReference type="Gene3D" id="2.60.40.10">
    <property type="entry name" value="Immunoglobulins"/>
    <property type="match status" value="1"/>
</dbReference>
<accession>A0A0F8Z643</accession>
<dbReference type="InterPro" id="IPR013783">
    <property type="entry name" value="Ig-like_fold"/>
</dbReference>
<feature type="non-terminal residue" evidence="1">
    <location>
        <position position="351"/>
    </location>
</feature>
<protein>
    <submittedName>
        <fullName evidence="1">Uncharacterized protein</fullName>
    </submittedName>
</protein>
<dbReference type="AlphaFoldDB" id="A0A0F8Z643"/>
<reference evidence="1" key="1">
    <citation type="journal article" date="2015" name="Nature">
        <title>Complex archaea that bridge the gap between prokaryotes and eukaryotes.</title>
        <authorList>
            <person name="Spang A."/>
            <person name="Saw J.H."/>
            <person name="Jorgensen S.L."/>
            <person name="Zaremba-Niedzwiedzka K."/>
            <person name="Martijn J."/>
            <person name="Lind A.E."/>
            <person name="van Eijk R."/>
            <person name="Schleper C."/>
            <person name="Guy L."/>
            <person name="Ettema T.J."/>
        </authorList>
    </citation>
    <scope>NUCLEOTIDE SEQUENCE</scope>
</reference>
<organism evidence="1">
    <name type="scientific">marine sediment metagenome</name>
    <dbReference type="NCBI Taxonomy" id="412755"/>
    <lineage>
        <taxon>unclassified sequences</taxon>
        <taxon>metagenomes</taxon>
        <taxon>ecological metagenomes</taxon>
    </lineage>
</organism>
<proteinExistence type="predicted"/>
<name>A0A0F8Z643_9ZZZZ</name>
<evidence type="ECO:0000313" key="1">
    <source>
        <dbReference type="EMBL" id="KKK55566.1"/>
    </source>
</evidence>
<comment type="caution">
    <text evidence="1">The sequence shown here is derived from an EMBL/GenBank/DDBJ whole genome shotgun (WGS) entry which is preliminary data.</text>
</comment>
<feature type="non-terminal residue" evidence="1">
    <location>
        <position position="1"/>
    </location>
</feature>
<dbReference type="EMBL" id="LAZR01065428">
    <property type="protein sequence ID" value="KKK55566.1"/>
    <property type="molecule type" value="Genomic_DNA"/>
</dbReference>
<gene>
    <name evidence="1" type="ORF">LCGC14_3073260</name>
</gene>
<sequence length="351" mass="35469">KLHVVSGPDLVVADAGYAAGTYRIGDDMGRLTYQYASQGTVLTLAGKQVRAEVRLSTDKIWGNADDVVVMTDTFTWPANVQVGQTVGRTGEATIPPGTPNGQYYLGVMIDADTAVSESNEANNVRWSGAADVEISSSYSLGGKAKAIFPDANGDIVSIWLTGAGGGTVALPSGGGDATSIVLTGTDATSLLIVRVKRAGGGNGRTSTGDLSADSDMRAVVGALLDVTGDVDLAGTIGKLTLGNIADDHVINIGGSVASKPISIALGRVANTVLNSLSPIKSLTVTEWLDDNAVADAVNASVIGKLSAKGAKANAKKGIAFSAGNFQADVDLDGFGATKATLASAIIAGDLD</sequence>